<dbReference type="PANTHER" id="PTHR30061:SF50">
    <property type="entry name" value="MALTOSE_MALTODEXTRIN-BINDING PERIPLASMIC PROTEIN"/>
    <property type="match status" value="1"/>
</dbReference>
<organism evidence="5 6">
    <name type="scientific">Microbacterium foliorum</name>
    <dbReference type="NCBI Taxonomy" id="104336"/>
    <lineage>
        <taxon>Bacteria</taxon>
        <taxon>Bacillati</taxon>
        <taxon>Actinomycetota</taxon>
        <taxon>Actinomycetes</taxon>
        <taxon>Micrococcales</taxon>
        <taxon>Microbacteriaceae</taxon>
        <taxon>Microbacterium</taxon>
    </lineage>
</organism>
<accession>A0A0F0KLF3</accession>
<dbReference type="AlphaFoldDB" id="A0A0F0KLF3"/>
<dbReference type="GO" id="GO:0055052">
    <property type="term" value="C:ATP-binding cassette (ABC) transporter complex, substrate-binding subunit-containing"/>
    <property type="evidence" value="ECO:0007669"/>
    <property type="project" value="TreeGrafter"/>
</dbReference>
<evidence type="ECO:0000256" key="2">
    <source>
        <dbReference type="ARBA" id="ARBA00022448"/>
    </source>
</evidence>
<dbReference type="GO" id="GO:1901982">
    <property type="term" value="F:maltose binding"/>
    <property type="evidence" value="ECO:0007669"/>
    <property type="project" value="TreeGrafter"/>
</dbReference>
<dbReference type="InterPro" id="IPR006059">
    <property type="entry name" value="SBP"/>
</dbReference>
<proteinExistence type="inferred from homology"/>
<evidence type="ECO:0000313" key="6">
    <source>
        <dbReference type="Proteomes" id="UP000033572"/>
    </source>
</evidence>
<reference evidence="5 6" key="1">
    <citation type="submission" date="2015-02" db="EMBL/GenBank/DDBJ databases">
        <title>Draft genome sequences of ten Microbacterium spp. with emphasis on heavy metal contaminated environments.</title>
        <authorList>
            <person name="Corretto E."/>
        </authorList>
    </citation>
    <scope>NUCLEOTIDE SEQUENCE [LARGE SCALE GENOMIC DNA]</scope>
    <source>
        <strain evidence="5 6">DSM 12966</strain>
    </source>
</reference>
<sequence>MKKLHRASIALAAAAVTALTLASCSAGGDTADDAGDGEPVSITFQSFSDQPAAIEATKEIVDAWNDDNPDIQVEIVQAPTDSLDDKLTTQFAGEVAPDIIHYEVLGIVPFARDGYLADLSELLSKETIDDIDPGVLASVTVDDQMIGAPTELQTYVVFANKKLLEAAGVEIPTGDSMTWDELDEIAKATTSGDVHGITWGLKSPTAAFMSLGMGFGSEYFTGEGDDMKVDVKDADLEVPNRVRSMIEDGSVDPIGVTQSGSDVLATFYAGKAAMTVQGSYQVANIATDAPADMDWVVLPPLAGSEGAVQAANPQTLSINIDSPYQKQAAKFLDYFMQTDNLVKMNIADGLIPTTISAREALAEQTADQNGWPEIVQSAEGLDGPVFLQANGFVRWKDTVATPAFQKFLGGEIDDKGLASELDDGWAQVNG</sequence>
<dbReference type="CDD" id="cd13585">
    <property type="entry name" value="PBP2_TMBP_like"/>
    <property type="match status" value="1"/>
</dbReference>
<dbReference type="KEGG" id="mfol:DXT68_16580"/>
<dbReference type="Pfam" id="PF01547">
    <property type="entry name" value="SBP_bac_1"/>
    <property type="match status" value="1"/>
</dbReference>
<dbReference type="RefSeq" id="WP_045253964.1">
    <property type="nucleotide sequence ID" value="NZ_CP031425.1"/>
</dbReference>
<dbReference type="EMBL" id="JYIU01000040">
    <property type="protein sequence ID" value="KJL21678.1"/>
    <property type="molecule type" value="Genomic_DNA"/>
</dbReference>
<dbReference type="PATRIC" id="fig|104336.4.peg.1619"/>
<dbReference type="GO" id="GO:0042956">
    <property type="term" value="P:maltodextrin transmembrane transport"/>
    <property type="evidence" value="ECO:0007669"/>
    <property type="project" value="TreeGrafter"/>
</dbReference>
<name>A0A0F0KLF3_9MICO</name>
<protein>
    <submittedName>
        <fullName evidence="5">Putative ABC transporter substrate-binding protein YesO</fullName>
    </submittedName>
</protein>
<keyword evidence="6" id="KW-1185">Reference proteome</keyword>
<dbReference type="Proteomes" id="UP000033572">
    <property type="component" value="Unassembled WGS sequence"/>
</dbReference>
<comment type="similarity">
    <text evidence="1">Belongs to the bacterial solute-binding protein 1 family.</text>
</comment>
<dbReference type="PANTHER" id="PTHR30061">
    <property type="entry name" value="MALTOSE-BINDING PERIPLASMIC PROTEIN"/>
    <property type="match status" value="1"/>
</dbReference>
<evidence type="ECO:0000256" key="4">
    <source>
        <dbReference type="SAM" id="SignalP"/>
    </source>
</evidence>
<dbReference type="Gene3D" id="3.40.190.10">
    <property type="entry name" value="Periplasmic binding protein-like II"/>
    <property type="match status" value="1"/>
</dbReference>
<dbReference type="GeneID" id="94446011"/>
<dbReference type="PROSITE" id="PS51257">
    <property type="entry name" value="PROKAR_LIPOPROTEIN"/>
    <property type="match status" value="1"/>
</dbReference>
<dbReference type="SUPFAM" id="SSF53850">
    <property type="entry name" value="Periplasmic binding protein-like II"/>
    <property type="match status" value="1"/>
</dbReference>
<evidence type="ECO:0000313" key="5">
    <source>
        <dbReference type="EMBL" id="KJL21678.1"/>
    </source>
</evidence>
<feature type="chain" id="PRO_5039338839" evidence="4">
    <location>
        <begin position="23"/>
        <end position="430"/>
    </location>
</feature>
<evidence type="ECO:0000256" key="1">
    <source>
        <dbReference type="ARBA" id="ARBA00008520"/>
    </source>
</evidence>
<comment type="caution">
    <text evidence="5">The sequence shown here is derived from an EMBL/GenBank/DDBJ whole genome shotgun (WGS) entry which is preliminary data.</text>
</comment>
<feature type="signal peptide" evidence="4">
    <location>
        <begin position="1"/>
        <end position="22"/>
    </location>
</feature>
<keyword evidence="2" id="KW-0813">Transport</keyword>
<evidence type="ECO:0000256" key="3">
    <source>
        <dbReference type="ARBA" id="ARBA00022729"/>
    </source>
</evidence>
<gene>
    <name evidence="5" type="primary">yesO_2</name>
    <name evidence="5" type="ORF">RN50_01576</name>
</gene>
<keyword evidence="3 4" id="KW-0732">Signal</keyword>
<dbReference type="GO" id="GO:0015768">
    <property type="term" value="P:maltose transport"/>
    <property type="evidence" value="ECO:0007669"/>
    <property type="project" value="TreeGrafter"/>
</dbReference>